<dbReference type="PROSITE" id="PS51257">
    <property type="entry name" value="PROKAR_LIPOPROTEIN"/>
    <property type="match status" value="1"/>
</dbReference>
<sequence length="215" mass="24225">MAGRCESSESSQSASFATTIALLSCIYNLLVALSCAYLPDDPLYIGLSISLYAWAGTLLSIFGLAGILAKKPVLITAFSHFLLLDTFVSAVCRLLILQFFVESFYDHNICSNNYDPTWSPQNFRHDIVTSVRYQKEYLWQFSHKKRCRFALGAVQVVLVTLLICLTAAQGSLAVTMRRYGKEFDQKRPTKVGVRLAEKPRRSPQPDPEKVRYELP</sequence>
<feature type="transmembrane region" description="Helical" evidence="2">
    <location>
        <begin position="51"/>
        <end position="69"/>
    </location>
</feature>
<evidence type="ECO:0000256" key="2">
    <source>
        <dbReference type="SAM" id="Phobius"/>
    </source>
</evidence>
<dbReference type="EMBL" id="LFZN01000104">
    <property type="protein sequence ID" value="KXS98863.1"/>
    <property type="molecule type" value="Genomic_DNA"/>
</dbReference>
<evidence type="ECO:0000313" key="3">
    <source>
        <dbReference type="EMBL" id="KXS98863.1"/>
    </source>
</evidence>
<comment type="caution">
    <text evidence="3">The sequence shown here is derived from an EMBL/GenBank/DDBJ whole genome shotgun (WGS) entry which is preliminary data.</text>
</comment>
<feature type="transmembrane region" description="Helical" evidence="2">
    <location>
        <begin position="81"/>
        <end position="101"/>
    </location>
</feature>
<dbReference type="AlphaFoldDB" id="A0A139H8U1"/>
<evidence type="ECO:0000313" key="4">
    <source>
        <dbReference type="Proteomes" id="UP000070133"/>
    </source>
</evidence>
<proteinExistence type="predicted"/>
<protein>
    <submittedName>
        <fullName evidence="3">Uncharacterized protein</fullName>
    </submittedName>
</protein>
<keyword evidence="2" id="KW-1133">Transmembrane helix</keyword>
<keyword evidence="4" id="KW-1185">Reference proteome</keyword>
<dbReference type="Proteomes" id="UP000070133">
    <property type="component" value="Unassembled WGS sequence"/>
</dbReference>
<accession>A0A139H8U1</accession>
<evidence type="ECO:0000256" key="1">
    <source>
        <dbReference type="SAM" id="MobiDB-lite"/>
    </source>
</evidence>
<keyword evidence="2" id="KW-0812">Transmembrane</keyword>
<feature type="region of interest" description="Disordered" evidence="1">
    <location>
        <begin position="192"/>
        <end position="215"/>
    </location>
</feature>
<feature type="transmembrane region" description="Helical" evidence="2">
    <location>
        <begin position="149"/>
        <end position="168"/>
    </location>
</feature>
<dbReference type="STRING" id="321146.A0A139H8U1"/>
<name>A0A139H8U1_9PEZI</name>
<reference evidence="3 4" key="1">
    <citation type="submission" date="2015-07" db="EMBL/GenBank/DDBJ databases">
        <title>Comparative genomics of the Sigatoka disease complex on banana suggests a link between parallel evolutionary changes in Pseudocercospora fijiensis and Pseudocercospora eumusae and increased virulence on the banana host.</title>
        <authorList>
            <person name="Chang T.-C."/>
            <person name="Salvucci A."/>
            <person name="Crous P.W."/>
            <person name="Stergiopoulos I."/>
        </authorList>
    </citation>
    <scope>NUCLEOTIDE SEQUENCE [LARGE SCALE GENOMIC DNA]</scope>
    <source>
        <strain evidence="3 4">CBS 114824</strain>
    </source>
</reference>
<feature type="compositionally biased region" description="Basic and acidic residues" evidence="1">
    <location>
        <begin position="206"/>
        <end position="215"/>
    </location>
</feature>
<feature type="transmembrane region" description="Helical" evidence="2">
    <location>
        <begin position="20"/>
        <end position="39"/>
    </location>
</feature>
<organism evidence="3 4">
    <name type="scientific">Pseudocercospora eumusae</name>
    <dbReference type="NCBI Taxonomy" id="321146"/>
    <lineage>
        <taxon>Eukaryota</taxon>
        <taxon>Fungi</taxon>
        <taxon>Dikarya</taxon>
        <taxon>Ascomycota</taxon>
        <taxon>Pezizomycotina</taxon>
        <taxon>Dothideomycetes</taxon>
        <taxon>Dothideomycetidae</taxon>
        <taxon>Mycosphaerellales</taxon>
        <taxon>Mycosphaerellaceae</taxon>
        <taxon>Pseudocercospora</taxon>
    </lineage>
</organism>
<keyword evidence="2" id="KW-0472">Membrane</keyword>
<gene>
    <name evidence="3" type="ORF">AC578_10830</name>
</gene>